<feature type="compositionally biased region" description="Polar residues" evidence="6">
    <location>
        <begin position="65"/>
        <end position="81"/>
    </location>
</feature>
<keyword evidence="5" id="KW-0539">Nucleus</keyword>
<dbReference type="InterPro" id="IPR013700">
    <property type="entry name" value="AflR"/>
</dbReference>
<dbReference type="GO" id="GO:0003677">
    <property type="term" value="F:DNA binding"/>
    <property type="evidence" value="ECO:0007669"/>
    <property type="project" value="UniProtKB-KW"/>
</dbReference>
<evidence type="ECO:0000313" key="8">
    <source>
        <dbReference type="EMBL" id="CEL03213.1"/>
    </source>
</evidence>
<dbReference type="AlphaFoldDB" id="A0A0U5FX56"/>
<dbReference type="GO" id="GO:0000981">
    <property type="term" value="F:DNA-binding transcription factor activity, RNA polymerase II-specific"/>
    <property type="evidence" value="ECO:0007669"/>
    <property type="project" value="InterPro"/>
</dbReference>
<evidence type="ECO:0000259" key="7">
    <source>
        <dbReference type="PROSITE" id="PS50048"/>
    </source>
</evidence>
<dbReference type="InterPro" id="IPR036864">
    <property type="entry name" value="Zn2-C6_fun-type_DNA-bd_sf"/>
</dbReference>
<evidence type="ECO:0000313" key="9">
    <source>
        <dbReference type="Proteomes" id="UP000054771"/>
    </source>
</evidence>
<dbReference type="Gene3D" id="4.10.240.10">
    <property type="entry name" value="Zn(2)-C6 fungal-type DNA-binding domain"/>
    <property type="match status" value="1"/>
</dbReference>
<dbReference type="EMBL" id="CDMC01000003">
    <property type="protein sequence ID" value="CEL03213.1"/>
    <property type="molecule type" value="Genomic_DNA"/>
</dbReference>
<dbReference type="Pfam" id="PF08493">
    <property type="entry name" value="AflR"/>
    <property type="match status" value="1"/>
</dbReference>
<evidence type="ECO:0000256" key="6">
    <source>
        <dbReference type="SAM" id="MobiDB-lite"/>
    </source>
</evidence>
<protein>
    <recommendedName>
        <fullName evidence="7">Zn(2)-C6 fungal-type domain-containing protein</fullName>
    </recommendedName>
</protein>
<keyword evidence="2" id="KW-0805">Transcription regulation</keyword>
<reference evidence="9" key="1">
    <citation type="journal article" date="2016" name="Genome Announc.">
        <title>Draft genome sequences of fungus Aspergillus calidoustus.</title>
        <authorList>
            <person name="Horn F."/>
            <person name="Linde J."/>
            <person name="Mattern D.J."/>
            <person name="Walther G."/>
            <person name="Guthke R."/>
            <person name="Scherlach K."/>
            <person name="Martin K."/>
            <person name="Brakhage A.A."/>
            <person name="Petzke L."/>
            <person name="Valiante V."/>
        </authorList>
    </citation>
    <scope>NUCLEOTIDE SEQUENCE [LARGE SCALE GENOMIC DNA]</scope>
    <source>
        <strain evidence="9">SF006504</strain>
    </source>
</reference>
<keyword evidence="9" id="KW-1185">Reference proteome</keyword>
<proteinExistence type="predicted"/>
<dbReference type="CDD" id="cd00067">
    <property type="entry name" value="GAL4"/>
    <property type="match status" value="1"/>
</dbReference>
<keyword evidence="4" id="KW-0804">Transcription</keyword>
<dbReference type="GO" id="GO:0005634">
    <property type="term" value="C:nucleus"/>
    <property type="evidence" value="ECO:0007669"/>
    <property type="project" value="InterPro"/>
</dbReference>
<dbReference type="STRING" id="454130.A0A0U5FX56"/>
<dbReference type="PRINTS" id="PR00755">
    <property type="entry name" value="AFLATOXINBRP"/>
</dbReference>
<feature type="compositionally biased region" description="Polar residues" evidence="6">
    <location>
        <begin position="204"/>
        <end position="220"/>
    </location>
</feature>
<dbReference type="GO" id="GO:0008270">
    <property type="term" value="F:zinc ion binding"/>
    <property type="evidence" value="ECO:0007669"/>
    <property type="project" value="InterPro"/>
</dbReference>
<dbReference type="PANTHER" id="PTHR31069:SF31">
    <property type="entry name" value="MONODICTYPHENONE CLUSTER TRANSCRIPTION FACTOR-RELATED"/>
    <property type="match status" value="1"/>
</dbReference>
<dbReference type="SMART" id="SM00066">
    <property type="entry name" value="GAL4"/>
    <property type="match status" value="1"/>
</dbReference>
<dbReference type="PANTHER" id="PTHR31069">
    <property type="entry name" value="OLEATE-ACTIVATED TRANSCRIPTION FACTOR 1-RELATED"/>
    <property type="match status" value="1"/>
</dbReference>
<name>A0A0U5FX56_ASPCI</name>
<accession>A0A0U5FX56</accession>
<evidence type="ECO:0000256" key="3">
    <source>
        <dbReference type="ARBA" id="ARBA00023125"/>
    </source>
</evidence>
<gene>
    <name evidence="8" type="ORF">ASPCAL04370</name>
</gene>
<dbReference type="OrthoDB" id="2943660at2759"/>
<evidence type="ECO:0000256" key="5">
    <source>
        <dbReference type="ARBA" id="ARBA00023242"/>
    </source>
</evidence>
<keyword evidence="3" id="KW-0238">DNA-binding</keyword>
<evidence type="ECO:0000256" key="2">
    <source>
        <dbReference type="ARBA" id="ARBA00023015"/>
    </source>
</evidence>
<organism evidence="8 9">
    <name type="scientific">Aspergillus calidoustus</name>
    <dbReference type="NCBI Taxonomy" id="454130"/>
    <lineage>
        <taxon>Eukaryota</taxon>
        <taxon>Fungi</taxon>
        <taxon>Dikarya</taxon>
        <taxon>Ascomycota</taxon>
        <taxon>Pezizomycotina</taxon>
        <taxon>Eurotiomycetes</taxon>
        <taxon>Eurotiomycetidae</taxon>
        <taxon>Eurotiales</taxon>
        <taxon>Aspergillaceae</taxon>
        <taxon>Aspergillus</taxon>
        <taxon>Aspergillus subgen. Nidulantes</taxon>
    </lineage>
</organism>
<feature type="region of interest" description="Disordered" evidence="6">
    <location>
        <begin position="112"/>
        <end position="136"/>
    </location>
</feature>
<dbReference type="PROSITE" id="PS50048">
    <property type="entry name" value="ZN2_CY6_FUNGAL_2"/>
    <property type="match status" value="1"/>
</dbReference>
<sequence length="436" mass="47599">MASLSSPGVASIPQTPTIKLRGSCHACALSKLKCSQDKPSCARCTKRGTTCQYLASKRAGRKQGSRTGSNRDPTKSVNQPKPSDEGDDRKNFLAASTQLMHYALQQDRSLDSYRGHPHHQRTPSYPDSVPSLLSSAGPTTPLTFSHSDFESFLSSPVSLSMLDVPEVDYFAGAEINFRDLNDFPDPAAFLTPEDSLPMPEDNLSKSSPVPESQTLSTDMPSSPPPIDLYTPASILQCSCFSRSLALLRELFPNRTACCATSSRNNEYSTNPPPTIQQVITQNEKTVTEIGQILDCYCSQDGYTLTIITLTVLKVLAWYGAVAQESRAAGEQQIHAEQIDRTPVVIGSYHLNGDEQSRMAAQLVLSELHRVQRVVNALSEQLQSQGLQESVGGRPDSTCLDGHESVLPVHLLDQLAADLRARLRGLSGQIVDRLRRT</sequence>
<dbReference type="Pfam" id="PF00172">
    <property type="entry name" value="Zn_clus"/>
    <property type="match status" value="1"/>
</dbReference>
<dbReference type="InterPro" id="IPR050675">
    <property type="entry name" value="OAF3"/>
</dbReference>
<evidence type="ECO:0000256" key="4">
    <source>
        <dbReference type="ARBA" id="ARBA00023163"/>
    </source>
</evidence>
<dbReference type="OMA" id="VIRESCN"/>
<feature type="region of interest" description="Disordered" evidence="6">
    <location>
        <begin position="189"/>
        <end position="223"/>
    </location>
</feature>
<dbReference type="Proteomes" id="UP000054771">
    <property type="component" value="Unassembled WGS sequence"/>
</dbReference>
<dbReference type="GO" id="GO:0045122">
    <property type="term" value="P:aflatoxin biosynthetic process"/>
    <property type="evidence" value="ECO:0007669"/>
    <property type="project" value="InterPro"/>
</dbReference>
<keyword evidence="1" id="KW-0479">Metal-binding</keyword>
<dbReference type="PROSITE" id="PS00463">
    <property type="entry name" value="ZN2_CY6_FUNGAL_1"/>
    <property type="match status" value="1"/>
</dbReference>
<feature type="domain" description="Zn(2)-C6 fungal-type" evidence="7">
    <location>
        <begin position="23"/>
        <end position="53"/>
    </location>
</feature>
<feature type="region of interest" description="Disordered" evidence="6">
    <location>
        <begin position="55"/>
        <end position="89"/>
    </location>
</feature>
<dbReference type="InterPro" id="IPR001138">
    <property type="entry name" value="Zn2Cys6_DnaBD"/>
</dbReference>
<dbReference type="SUPFAM" id="SSF57701">
    <property type="entry name" value="Zn2/Cys6 DNA-binding domain"/>
    <property type="match status" value="1"/>
</dbReference>
<evidence type="ECO:0000256" key="1">
    <source>
        <dbReference type="ARBA" id="ARBA00022723"/>
    </source>
</evidence>